<protein>
    <submittedName>
        <fullName evidence="1">Uncharacterized protein</fullName>
    </submittedName>
</protein>
<reference evidence="1" key="1">
    <citation type="journal article" date="2023" name="Science">
        <title>Genome structures resolve the early diversification of teleost fishes.</title>
        <authorList>
            <person name="Parey E."/>
            <person name="Louis A."/>
            <person name="Montfort J."/>
            <person name="Bouchez O."/>
            <person name="Roques C."/>
            <person name="Iampietro C."/>
            <person name="Lluch J."/>
            <person name="Castinel A."/>
            <person name="Donnadieu C."/>
            <person name="Desvignes T."/>
            <person name="Floi Bucao C."/>
            <person name="Jouanno E."/>
            <person name="Wen M."/>
            <person name="Mejri S."/>
            <person name="Dirks R."/>
            <person name="Jansen H."/>
            <person name="Henkel C."/>
            <person name="Chen W.J."/>
            <person name="Zahm M."/>
            <person name="Cabau C."/>
            <person name="Klopp C."/>
            <person name="Thompson A.W."/>
            <person name="Robinson-Rechavi M."/>
            <person name="Braasch I."/>
            <person name="Lecointre G."/>
            <person name="Bobe J."/>
            <person name="Postlethwait J.H."/>
            <person name="Berthelot C."/>
            <person name="Roest Crollius H."/>
            <person name="Guiguen Y."/>
        </authorList>
    </citation>
    <scope>NUCLEOTIDE SEQUENCE</scope>
    <source>
        <strain evidence="1">WJC10195</strain>
    </source>
</reference>
<organism evidence="1 2">
    <name type="scientific">Synaphobranchus kaupii</name>
    <name type="common">Kaup's arrowtooth eel</name>
    <dbReference type="NCBI Taxonomy" id="118154"/>
    <lineage>
        <taxon>Eukaryota</taxon>
        <taxon>Metazoa</taxon>
        <taxon>Chordata</taxon>
        <taxon>Craniata</taxon>
        <taxon>Vertebrata</taxon>
        <taxon>Euteleostomi</taxon>
        <taxon>Actinopterygii</taxon>
        <taxon>Neopterygii</taxon>
        <taxon>Teleostei</taxon>
        <taxon>Anguilliformes</taxon>
        <taxon>Synaphobranchidae</taxon>
        <taxon>Synaphobranchus</taxon>
    </lineage>
</organism>
<dbReference type="AlphaFoldDB" id="A0A9Q1JCN0"/>
<proteinExistence type="predicted"/>
<sequence>MPTLLCVSLEVTQNMMVSSGRARPCVRDLSPALSWPHLSPERPDWSLLESWPPLPLLPTPVWPRPAPSSSAHSPGSTLLETRGVPCPGAWIRMVRNMTRLILSAMEKSSGAGMHQRGLAVTKATEASSQ</sequence>
<comment type="caution">
    <text evidence="1">The sequence shown here is derived from an EMBL/GenBank/DDBJ whole genome shotgun (WGS) entry which is preliminary data.</text>
</comment>
<keyword evidence="2" id="KW-1185">Reference proteome</keyword>
<evidence type="ECO:0000313" key="1">
    <source>
        <dbReference type="EMBL" id="KAJ8380818.1"/>
    </source>
</evidence>
<name>A0A9Q1JCN0_SYNKA</name>
<dbReference type="Proteomes" id="UP001152622">
    <property type="component" value="Chromosome 1"/>
</dbReference>
<gene>
    <name evidence="1" type="ORF">SKAU_G00015960</name>
</gene>
<evidence type="ECO:0000313" key="2">
    <source>
        <dbReference type="Proteomes" id="UP001152622"/>
    </source>
</evidence>
<accession>A0A9Q1JCN0</accession>
<dbReference type="EMBL" id="JAINUF010000001">
    <property type="protein sequence ID" value="KAJ8380818.1"/>
    <property type="molecule type" value="Genomic_DNA"/>
</dbReference>